<dbReference type="EMBL" id="MF062700">
    <property type="protein sequence ID" value="ASO64472.1"/>
    <property type="molecule type" value="Genomic_DNA"/>
</dbReference>
<reference evidence="1" key="1">
    <citation type="submission" date="2017-05" db="EMBL/GenBank/DDBJ databases">
        <authorList>
            <person name="Zhou D."/>
        </authorList>
    </citation>
    <scope>NUCLEOTIDE SEQUENCE</scope>
    <source>
        <strain evidence="1">T5282</strain>
        <plasmid evidence="1">pT5282-CTXM</plasmid>
    </source>
</reference>
<name>A0A221ZPL0_ENTCL</name>
<sequence>MKTYAIDFKSVNVKKETINCISFIQSETLFLAIHTFEEKNRGRGYITLSVREVDNNELSAINSLKKNVTFWFNECGLSKEGVLREIESWFNFAFTTKEQNEAKREVINLLNKN</sequence>
<accession>A0A221ZPL0</accession>
<dbReference type="AlphaFoldDB" id="A0A221ZPL0"/>
<keyword evidence="1" id="KW-0614">Plasmid</keyword>
<dbReference type="RefSeq" id="WP_059347451.1">
    <property type="nucleotide sequence ID" value="NZ_MF062700.1"/>
</dbReference>
<evidence type="ECO:0000313" key="1">
    <source>
        <dbReference type="EMBL" id="ASO64472.1"/>
    </source>
</evidence>
<organism evidence="1">
    <name type="scientific">Enterobacter cloacae</name>
    <dbReference type="NCBI Taxonomy" id="550"/>
    <lineage>
        <taxon>Bacteria</taxon>
        <taxon>Pseudomonadati</taxon>
        <taxon>Pseudomonadota</taxon>
        <taxon>Gammaproteobacteria</taxon>
        <taxon>Enterobacterales</taxon>
        <taxon>Enterobacteriaceae</taxon>
        <taxon>Enterobacter</taxon>
        <taxon>Enterobacter cloacae complex</taxon>
    </lineage>
</organism>
<geneLocation type="plasmid" evidence="1">
    <name>pT5282-CTXM</name>
</geneLocation>
<proteinExistence type="predicted"/>
<protein>
    <submittedName>
        <fullName evidence="1">Uncharacterized protein</fullName>
    </submittedName>
</protein>
<gene>
    <name evidence="1" type="ORF">pT5282-CTXM_65</name>
</gene>